<keyword evidence="4" id="KW-1185">Reference proteome</keyword>
<dbReference type="InterPro" id="IPR006336">
    <property type="entry name" value="GCS2"/>
</dbReference>
<evidence type="ECO:0000313" key="3">
    <source>
        <dbReference type="EMBL" id="MEK9502469.1"/>
    </source>
</evidence>
<evidence type="ECO:0000259" key="2">
    <source>
        <dbReference type="PROSITE" id="PS51371"/>
    </source>
</evidence>
<name>A0ABU9ECJ8_9BACT</name>
<dbReference type="InterPro" id="IPR014746">
    <property type="entry name" value="Gln_synth/guanido_kin_cat_dom"/>
</dbReference>
<evidence type="ECO:0000313" key="4">
    <source>
        <dbReference type="Proteomes" id="UP001484239"/>
    </source>
</evidence>
<dbReference type="Proteomes" id="UP001484239">
    <property type="component" value="Unassembled WGS sequence"/>
</dbReference>
<dbReference type="Pfam" id="PF04107">
    <property type="entry name" value="GCS2"/>
    <property type="match status" value="1"/>
</dbReference>
<dbReference type="EMBL" id="JBBHLI010000011">
    <property type="protein sequence ID" value="MEK9502469.1"/>
    <property type="molecule type" value="Genomic_DNA"/>
</dbReference>
<dbReference type="GO" id="GO:0016874">
    <property type="term" value="F:ligase activity"/>
    <property type="evidence" value="ECO:0007669"/>
    <property type="project" value="UniProtKB-KW"/>
</dbReference>
<dbReference type="SMART" id="SM00116">
    <property type="entry name" value="CBS"/>
    <property type="match status" value="2"/>
</dbReference>
<dbReference type="Pfam" id="PF00571">
    <property type="entry name" value="CBS"/>
    <property type="match status" value="2"/>
</dbReference>
<reference evidence="3 4" key="1">
    <citation type="submission" date="2024-02" db="EMBL/GenBank/DDBJ databases">
        <title>A novel Gemmatimonadota bacterium.</title>
        <authorList>
            <person name="Du Z.-J."/>
            <person name="Ye Y.-Q."/>
        </authorList>
    </citation>
    <scope>NUCLEOTIDE SEQUENCE [LARGE SCALE GENOMIC DNA]</scope>
    <source>
        <strain evidence="3 4">DH-20</strain>
    </source>
</reference>
<dbReference type="Gene3D" id="3.30.590.20">
    <property type="match status" value="1"/>
</dbReference>
<dbReference type="InterPro" id="IPR046342">
    <property type="entry name" value="CBS_dom_sf"/>
</dbReference>
<keyword evidence="1" id="KW-0129">CBS domain</keyword>
<dbReference type="RefSeq" id="WP_405278630.1">
    <property type="nucleotide sequence ID" value="NZ_CP144380.1"/>
</dbReference>
<protein>
    <submittedName>
        <fullName evidence="3">Glutamate-cysteine ligase family protein</fullName>
    </submittedName>
</protein>
<dbReference type="SUPFAM" id="SSF54631">
    <property type="entry name" value="CBS-domain pair"/>
    <property type="match status" value="1"/>
</dbReference>
<sequence>MGQDLVPEQHPDSVRSFTRALLRDLQALERMLDSGMIESGVRRVGAEQEFFLVGKGWRASPKGVEVLERLGDPFTPELARFNLEVNLEPRLLEGDAFRQMEDELDVLLARAREAAREEGADICLTGILPTLQKSDLSLDNITPKARYHALNDALNRMRGGDVYRLRIEGTDELLVEHDSVMLESCNTSAQVHLQVSAEEFVPYYNMAQAITGPVLAACVNSPMLFGKRLWAETRIALFQQSLDTRSGTLHLRDMSPRVRFGDRWIEDSVVDLFQEDIARFRVLLATQVDEDSLAVLDEGGIPKLRALQLHNSTVYRWNRPCYGISEGKPHLRIECRVLPSGPTVLDEVANAAFWIGAVIGAAEEYGDITAELDFDDVRSNCAAAAKLGLKAAMHWVGGNTVSAPDLILGTLLPVARRGLGRYGVRPEDIDRYLGVIRDRVQNGQTGATWTLRSLSHMRGQGTRSERLAAVTAASMRLQRDNHGPVHEWPLAKLEDAGGWKVNYLRVEQYMTTHLFTVHEDELVQMVAFLMDRKQIRHVLVEDDDHRLVGLVAYRSVLRLVSQSGGVIDADDERPVKEIMDRDPVTVTPETTTLKAIELMRDHKVACLPVLDHGKLVGIVSERDFMPIAYQLLEDRLRDEEGD</sequence>
<dbReference type="InterPro" id="IPR000644">
    <property type="entry name" value="CBS_dom"/>
</dbReference>
<proteinExistence type="predicted"/>
<dbReference type="PROSITE" id="PS51371">
    <property type="entry name" value="CBS"/>
    <property type="match status" value="2"/>
</dbReference>
<organism evidence="3 4">
    <name type="scientific">Gaopeijia maritima</name>
    <dbReference type="NCBI Taxonomy" id="3119007"/>
    <lineage>
        <taxon>Bacteria</taxon>
        <taxon>Pseudomonadati</taxon>
        <taxon>Gemmatimonadota</taxon>
        <taxon>Longimicrobiia</taxon>
        <taxon>Gaopeijiales</taxon>
        <taxon>Gaopeijiaceae</taxon>
        <taxon>Gaopeijia</taxon>
    </lineage>
</organism>
<feature type="domain" description="CBS" evidence="2">
    <location>
        <begin position="510"/>
        <end position="566"/>
    </location>
</feature>
<dbReference type="PANTHER" id="PTHR36510:SF3">
    <property type="entry name" value="CONSERVED PROTEIN"/>
    <property type="match status" value="1"/>
</dbReference>
<evidence type="ECO:0000256" key="1">
    <source>
        <dbReference type="PROSITE-ProRule" id="PRU00703"/>
    </source>
</evidence>
<dbReference type="PANTHER" id="PTHR36510">
    <property type="entry name" value="GLUTAMATE--CYSTEINE LIGASE 2-RELATED"/>
    <property type="match status" value="1"/>
</dbReference>
<gene>
    <name evidence="3" type="ORF">WI372_15855</name>
</gene>
<keyword evidence="3" id="KW-0436">Ligase</keyword>
<feature type="domain" description="CBS" evidence="2">
    <location>
        <begin position="579"/>
        <end position="639"/>
    </location>
</feature>
<dbReference type="SUPFAM" id="SSF55931">
    <property type="entry name" value="Glutamine synthetase/guanido kinase"/>
    <property type="match status" value="1"/>
</dbReference>
<dbReference type="Gene3D" id="3.10.580.10">
    <property type="entry name" value="CBS-domain"/>
    <property type="match status" value="1"/>
</dbReference>
<comment type="caution">
    <text evidence="3">The sequence shown here is derived from an EMBL/GenBank/DDBJ whole genome shotgun (WGS) entry which is preliminary data.</text>
</comment>
<dbReference type="InterPro" id="IPR050141">
    <property type="entry name" value="GCL_type2/YbdK_subfam"/>
</dbReference>
<accession>A0ABU9ECJ8</accession>